<dbReference type="Proteomes" id="UP000722485">
    <property type="component" value="Unassembled WGS sequence"/>
</dbReference>
<evidence type="ECO:0000313" key="3">
    <source>
        <dbReference type="EMBL" id="KAF7549485.1"/>
    </source>
</evidence>
<organism evidence="3 4">
    <name type="scientific">Cylindrodendrum hubeiense</name>
    <dbReference type="NCBI Taxonomy" id="595255"/>
    <lineage>
        <taxon>Eukaryota</taxon>
        <taxon>Fungi</taxon>
        <taxon>Dikarya</taxon>
        <taxon>Ascomycota</taxon>
        <taxon>Pezizomycotina</taxon>
        <taxon>Sordariomycetes</taxon>
        <taxon>Hypocreomycetidae</taxon>
        <taxon>Hypocreales</taxon>
        <taxon>Nectriaceae</taxon>
        <taxon>Cylindrodendrum</taxon>
    </lineage>
</organism>
<feature type="domain" description="NWD NACHT-NTPase N-terminal" evidence="2">
    <location>
        <begin position="55"/>
        <end position="273"/>
    </location>
</feature>
<sequence length="319" mass="34834">MSPAITLSTPPPATASRVKRIVGRIHRHTDDAKPCSLPRVVCSHNNATQPAQETDLWNAAYDALKANLSTAGLVLAYESILIQQLPTARRHGVNGSCAGIPGGPHRLKLMTAVASAGLARELSSKSDTGDGLARNVLVEARETVASSLDRHPSAAIAWAGICSLTPLLLDSLLRHQDIAQGFLYLTANIPRFTSLPHILHRSAWQEERDYLRLREHTREALLVLYRRILECEMNCVCAAASTWNRAARNVVDWQGWQAMAEKMREADEELSQDIEQYATKEAAELLRQDAKAAQGSPSECETENSSDVDVGVVGSGDRD</sequence>
<name>A0A9P5LGE7_9HYPO</name>
<dbReference type="EMBL" id="JAANBB010000121">
    <property type="protein sequence ID" value="KAF7549485.1"/>
    <property type="molecule type" value="Genomic_DNA"/>
</dbReference>
<evidence type="ECO:0000256" key="1">
    <source>
        <dbReference type="SAM" id="MobiDB-lite"/>
    </source>
</evidence>
<gene>
    <name evidence="3" type="ORF">G7Z17_g6368</name>
</gene>
<dbReference type="InterPro" id="IPR031359">
    <property type="entry name" value="NACHT_N"/>
</dbReference>
<comment type="caution">
    <text evidence="3">The sequence shown here is derived from an EMBL/GenBank/DDBJ whole genome shotgun (WGS) entry which is preliminary data.</text>
</comment>
<keyword evidence="4" id="KW-1185">Reference proteome</keyword>
<dbReference type="Pfam" id="PF17100">
    <property type="entry name" value="NACHT_N"/>
    <property type="match status" value="1"/>
</dbReference>
<accession>A0A9P5LGE7</accession>
<reference evidence="3" key="1">
    <citation type="submission" date="2020-03" db="EMBL/GenBank/DDBJ databases">
        <title>Draft Genome Sequence of Cylindrodendrum hubeiense.</title>
        <authorList>
            <person name="Buettner E."/>
            <person name="Kellner H."/>
        </authorList>
    </citation>
    <scope>NUCLEOTIDE SEQUENCE</scope>
    <source>
        <strain evidence="3">IHI 201604</strain>
    </source>
</reference>
<dbReference type="OrthoDB" id="4919232at2759"/>
<dbReference type="AlphaFoldDB" id="A0A9P5LGE7"/>
<evidence type="ECO:0000313" key="4">
    <source>
        <dbReference type="Proteomes" id="UP000722485"/>
    </source>
</evidence>
<proteinExistence type="predicted"/>
<protein>
    <recommendedName>
        <fullName evidence="2">NWD NACHT-NTPase N-terminal domain-containing protein</fullName>
    </recommendedName>
</protein>
<evidence type="ECO:0000259" key="2">
    <source>
        <dbReference type="Pfam" id="PF17100"/>
    </source>
</evidence>
<feature type="region of interest" description="Disordered" evidence="1">
    <location>
        <begin position="288"/>
        <end position="319"/>
    </location>
</feature>